<comment type="function">
    <text evidence="7">Cell signaling peptide that may regulate plant stress, growth, and development. Mediates a rapid alkalinization of extracellular space by mediating a transient increase in the cytoplasmic Ca(2+) concentration leading to a calcium-dependent signaling events through a cell surface receptor and a concomitant activation of some intracellular mitogen-activated protein kinases.</text>
</comment>
<accession>A0AAW1WI82</accession>
<comment type="similarity">
    <text evidence="2">Belongs to the plant rapid alkalinization factor (RALF) family.</text>
</comment>
<keyword evidence="10" id="KW-1185">Reference proteome</keyword>
<keyword evidence="4" id="KW-0372">Hormone</keyword>
<dbReference type="GO" id="GO:0005179">
    <property type="term" value="F:hormone activity"/>
    <property type="evidence" value="ECO:0007669"/>
    <property type="project" value="UniProtKB-KW"/>
</dbReference>
<feature type="signal peptide" evidence="8">
    <location>
        <begin position="1"/>
        <end position="19"/>
    </location>
</feature>
<dbReference type="AlphaFoldDB" id="A0AAW1WI82"/>
<comment type="caution">
    <text evidence="9">The sequence shown here is derived from an EMBL/GenBank/DDBJ whole genome shotgun (WGS) entry which is preliminary data.</text>
</comment>
<protein>
    <recommendedName>
        <fullName evidence="11">Rapid ALkalinization Factor</fullName>
    </recommendedName>
</protein>
<evidence type="ECO:0000256" key="6">
    <source>
        <dbReference type="ARBA" id="ARBA00023157"/>
    </source>
</evidence>
<sequence>MAGMFKAISVLCLIMFALGSVEEVDGGKARYIDYGAIKKGEVPGCSAKNPHNCYHGEANPYQRGCGAETRCKQGNPPPPKAKEEVVDASRTINYGAIIQSGGIPGCSSKNPQDCYHHREANPYQRGCEEETQCMREG</sequence>
<feature type="chain" id="PRO_5043946125" description="Rapid ALkalinization Factor" evidence="8">
    <location>
        <begin position="20"/>
        <end position="137"/>
    </location>
</feature>
<evidence type="ECO:0000313" key="9">
    <source>
        <dbReference type="EMBL" id="KAK9924442.1"/>
    </source>
</evidence>
<gene>
    <name evidence="9" type="ORF">M0R45_032809</name>
</gene>
<keyword evidence="5 8" id="KW-0732">Signal</keyword>
<evidence type="ECO:0000256" key="7">
    <source>
        <dbReference type="ARBA" id="ARBA00037228"/>
    </source>
</evidence>
<dbReference type="PANTHER" id="PTHR34270:SF3">
    <property type="entry name" value="PROTEIN RALF-LIKE 16-RELATED"/>
    <property type="match status" value="1"/>
</dbReference>
<keyword evidence="3" id="KW-0964">Secreted</keyword>
<dbReference type="Pfam" id="PF05498">
    <property type="entry name" value="RALF"/>
    <property type="match status" value="2"/>
</dbReference>
<evidence type="ECO:0000313" key="10">
    <source>
        <dbReference type="Proteomes" id="UP001457282"/>
    </source>
</evidence>
<evidence type="ECO:0000256" key="1">
    <source>
        <dbReference type="ARBA" id="ARBA00004613"/>
    </source>
</evidence>
<proteinExistence type="inferred from homology"/>
<dbReference type="GO" id="GO:0040008">
    <property type="term" value="P:regulation of growth"/>
    <property type="evidence" value="ECO:0007669"/>
    <property type="project" value="UniProtKB-ARBA"/>
</dbReference>
<evidence type="ECO:0008006" key="11">
    <source>
        <dbReference type="Google" id="ProtNLM"/>
    </source>
</evidence>
<evidence type="ECO:0000256" key="4">
    <source>
        <dbReference type="ARBA" id="ARBA00022702"/>
    </source>
</evidence>
<name>A0AAW1WI82_RUBAR</name>
<dbReference type="Proteomes" id="UP001457282">
    <property type="component" value="Unassembled WGS sequence"/>
</dbReference>
<comment type="subcellular location">
    <subcellularLocation>
        <location evidence="1">Secreted</location>
    </subcellularLocation>
</comment>
<organism evidence="9 10">
    <name type="scientific">Rubus argutus</name>
    <name type="common">Southern blackberry</name>
    <dbReference type="NCBI Taxonomy" id="59490"/>
    <lineage>
        <taxon>Eukaryota</taxon>
        <taxon>Viridiplantae</taxon>
        <taxon>Streptophyta</taxon>
        <taxon>Embryophyta</taxon>
        <taxon>Tracheophyta</taxon>
        <taxon>Spermatophyta</taxon>
        <taxon>Magnoliopsida</taxon>
        <taxon>eudicotyledons</taxon>
        <taxon>Gunneridae</taxon>
        <taxon>Pentapetalae</taxon>
        <taxon>rosids</taxon>
        <taxon>fabids</taxon>
        <taxon>Rosales</taxon>
        <taxon>Rosaceae</taxon>
        <taxon>Rosoideae</taxon>
        <taxon>Rosoideae incertae sedis</taxon>
        <taxon>Rubus</taxon>
    </lineage>
</organism>
<evidence type="ECO:0000256" key="5">
    <source>
        <dbReference type="ARBA" id="ARBA00022729"/>
    </source>
</evidence>
<dbReference type="GO" id="GO:0005576">
    <property type="term" value="C:extracellular region"/>
    <property type="evidence" value="ECO:0007669"/>
    <property type="project" value="UniProtKB-SubCell"/>
</dbReference>
<evidence type="ECO:0000256" key="3">
    <source>
        <dbReference type="ARBA" id="ARBA00022525"/>
    </source>
</evidence>
<dbReference type="PANTHER" id="PTHR34270">
    <property type="entry name" value="PROTEIN RALF-LIKE 15-RELATED"/>
    <property type="match status" value="1"/>
</dbReference>
<evidence type="ECO:0000256" key="8">
    <source>
        <dbReference type="SAM" id="SignalP"/>
    </source>
</evidence>
<dbReference type="EMBL" id="JBEDUW010000006">
    <property type="protein sequence ID" value="KAK9924442.1"/>
    <property type="molecule type" value="Genomic_DNA"/>
</dbReference>
<dbReference type="InterPro" id="IPR008801">
    <property type="entry name" value="RALF"/>
</dbReference>
<reference evidence="9 10" key="1">
    <citation type="journal article" date="2023" name="G3 (Bethesda)">
        <title>A chromosome-length genome assembly and annotation of blackberry (Rubus argutus, cv. 'Hillquist').</title>
        <authorList>
            <person name="Bruna T."/>
            <person name="Aryal R."/>
            <person name="Dudchenko O."/>
            <person name="Sargent D.J."/>
            <person name="Mead D."/>
            <person name="Buti M."/>
            <person name="Cavallini A."/>
            <person name="Hytonen T."/>
            <person name="Andres J."/>
            <person name="Pham M."/>
            <person name="Weisz D."/>
            <person name="Mascagni F."/>
            <person name="Usai G."/>
            <person name="Natali L."/>
            <person name="Bassil N."/>
            <person name="Fernandez G.E."/>
            <person name="Lomsadze A."/>
            <person name="Armour M."/>
            <person name="Olukolu B."/>
            <person name="Poorten T."/>
            <person name="Britton C."/>
            <person name="Davik J."/>
            <person name="Ashrafi H."/>
            <person name="Aiden E.L."/>
            <person name="Borodovsky M."/>
            <person name="Worthington M."/>
        </authorList>
    </citation>
    <scope>NUCLEOTIDE SEQUENCE [LARGE SCALE GENOMIC DNA]</scope>
    <source>
        <strain evidence="9">PI 553951</strain>
    </source>
</reference>
<keyword evidence="6" id="KW-1015">Disulfide bond</keyword>
<evidence type="ECO:0000256" key="2">
    <source>
        <dbReference type="ARBA" id="ARBA00009178"/>
    </source>
</evidence>